<evidence type="ECO:0000256" key="1">
    <source>
        <dbReference type="ARBA" id="ARBA00004496"/>
    </source>
</evidence>
<comment type="caution">
    <text evidence="13">The sequence shown here is derived from an EMBL/GenBank/DDBJ whole genome shotgun (WGS) entry which is preliminary data.</text>
</comment>
<protein>
    <recommendedName>
        <fullName evidence="9">Beta sliding clamp</fullName>
    </recommendedName>
</protein>
<feature type="domain" description="DNA polymerase III beta sliding clamp N-terminal" evidence="10">
    <location>
        <begin position="1"/>
        <end position="119"/>
    </location>
</feature>
<dbReference type="FunCoup" id="A0A0M8KBG2">
    <property type="interactions" value="367"/>
</dbReference>
<dbReference type="STRING" id="872965.SE16_10065"/>
<dbReference type="SUPFAM" id="SSF55979">
    <property type="entry name" value="DNA clamp"/>
    <property type="match status" value="3"/>
</dbReference>
<dbReference type="InterPro" id="IPR022635">
    <property type="entry name" value="DNA_polIII_beta_C"/>
</dbReference>
<accession>A0A0M8KBG2</accession>
<reference evidence="15" key="3">
    <citation type="submission" date="2015-08" db="EMBL/GenBank/DDBJ databases">
        <title>Draft Genome Sequence of a Heterotrophic Facultative Anaerobic Bacterium Ardenticatena maritima Strain 110S.</title>
        <authorList>
            <person name="Kawaichi S."/>
            <person name="Yoshida T."/>
            <person name="Sako Y."/>
            <person name="Nakamura R."/>
        </authorList>
    </citation>
    <scope>NUCLEOTIDE SEQUENCE [LARGE SCALE GENOMIC DNA]</scope>
    <source>
        <strain evidence="15">110S</strain>
    </source>
</reference>
<dbReference type="SMART" id="SM00480">
    <property type="entry name" value="POL3Bc"/>
    <property type="match status" value="1"/>
</dbReference>
<dbReference type="AlphaFoldDB" id="A0A0M8KBG2"/>
<keyword evidence="4 9" id="KW-0808">Transferase</keyword>
<dbReference type="GO" id="GO:0005737">
    <property type="term" value="C:cytoplasm"/>
    <property type="evidence" value="ECO:0007669"/>
    <property type="project" value="UniProtKB-SubCell"/>
</dbReference>
<evidence type="ECO:0000313" key="16">
    <source>
        <dbReference type="Proteomes" id="UP000050502"/>
    </source>
</evidence>
<reference evidence="13" key="1">
    <citation type="journal article" date="2015" name="Genome Announc.">
        <title>Draft Genome Sequence of a Heterotrophic Facultative Anaerobic Thermophilic Bacterium, Ardenticatena maritima Strain 110ST.</title>
        <authorList>
            <person name="Kawaichi S."/>
            <person name="Yoshida T."/>
            <person name="Sako Y."/>
            <person name="Nakamura R."/>
        </authorList>
    </citation>
    <scope>NUCLEOTIDE SEQUENCE [LARGE SCALE GENOMIC DNA]</scope>
    <source>
        <strain evidence="13">110S</strain>
    </source>
</reference>
<evidence type="ECO:0000259" key="10">
    <source>
        <dbReference type="Pfam" id="PF00712"/>
    </source>
</evidence>
<dbReference type="Proteomes" id="UP000050502">
    <property type="component" value="Unassembled WGS sequence"/>
</dbReference>
<evidence type="ECO:0000256" key="4">
    <source>
        <dbReference type="ARBA" id="ARBA00022679"/>
    </source>
</evidence>
<gene>
    <name evidence="13" type="ORF">ARMA_2732</name>
    <name evidence="14" type="ORF">SE16_10065</name>
</gene>
<keyword evidence="15" id="KW-1185">Reference proteome</keyword>
<evidence type="ECO:0000313" key="14">
    <source>
        <dbReference type="EMBL" id="KPL87877.1"/>
    </source>
</evidence>
<evidence type="ECO:0000256" key="2">
    <source>
        <dbReference type="ARBA" id="ARBA00010752"/>
    </source>
</evidence>
<dbReference type="Pfam" id="PF02768">
    <property type="entry name" value="DNA_pol3_beta_3"/>
    <property type="match status" value="1"/>
</dbReference>
<evidence type="ECO:0000256" key="5">
    <source>
        <dbReference type="ARBA" id="ARBA00022695"/>
    </source>
</evidence>
<evidence type="ECO:0000313" key="13">
    <source>
        <dbReference type="EMBL" id="GAP64309.1"/>
    </source>
</evidence>
<proteinExistence type="inferred from homology"/>
<evidence type="ECO:0000256" key="8">
    <source>
        <dbReference type="ARBA" id="ARBA00023125"/>
    </source>
</evidence>
<dbReference type="InterPro" id="IPR001001">
    <property type="entry name" value="DNA_polIII_beta"/>
</dbReference>
<dbReference type="InterPro" id="IPR046938">
    <property type="entry name" value="DNA_clamp_sf"/>
</dbReference>
<dbReference type="RefSeq" id="WP_054494010.1">
    <property type="nucleotide sequence ID" value="NZ_BBZA01000242.1"/>
</dbReference>
<dbReference type="NCBIfam" id="TIGR00663">
    <property type="entry name" value="dnan"/>
    <property type="match status" value="1"/>
</dbReference>
<dbReference type="InterPro" id="IPR022637">
    <property type="entry name" value="DNA_polIII_beta_cen"/>
</dbReference>
<evidence type="ECO:0000256" key="6">
    <source>
        <dbReference type="ARBA" id="ARBA00022705"/>
    </source>
</evidence>
<keyword evidence="8" id="KW-0238">DNA-binding</keyword>
<dbReference type="Gene3D" id="3.70.10.10">
    <property type="match status" value="1"/>
</dbReference>
<evidence type="ECO:0000313" key="15">
    <source>
        <dbReference type="Proteomes" id="UP000037784"/>
    </source>
</evidence>
<dbReference type="Pfam" id="PF02767">
    <property type="entry name" value="DNA_pol3_beta_2"/>
    <property type="match status" value="1"/>
</dbReference>
<dbReference type="InterPro" id="IPR022634">
    <property type="entry name" value="DNA_polIII_beta_N"/>
</dbReference>
<dbReference type="PANTHER" id="PTHR30478:SF0">
    <property type="entry name" value="BETA SLIDING CLAMP"/>
    <property type="match status" value="1"/>
</dbReference>
<feature type="domain" description="DNA polymerase III beta sliding clamp central" evidence="11">
    <location>
        <begin position="130"/>
        <end position="246"/>
    </location>
</feature>
<evidence type="ECO:0000256" key="9">
    <source>
        <dbReference type="PIRNR" id="PIRNR000804"/>
    </source>
</evidence>
<dbReference type="GO" id="GO:0003677">
    <property type="term" value="F:DNA binding"/>
    <property type="evidence" value="ECO:0007669"/>
    <property type="project" value="UniProtKB-UniRule"/>
</dbReference>
<comment type="subcellular location">
    <subcellularLocation>
        <location evidence="1 9">Cytoplasm</location>
    </subcellularLocation>
</comment>
<comment type="function">
    <text evidence="9">Confers DNA tethering and processivity to DNA polymerases and other proteins. Acts as a clamp, forming a ring around DNA (a reaction catalyzed by the clamp-loading complex) which diffuses in an ATP-independent manner freely and bidirectionally along dsDNA. Initially characterized for its ability to contact the catalytic subunit of DNA polymerase III (Pol III), a complex, multichain enzyme responsible for most of the replicative synthesis in bacteria; Pol III exhibits 3'-5' exonuclease proofreading activity. The beta chain is required for initiation of replication as well as for processivity of DNA replication.</text>
</comment>
<dbReference type="OrthoDB" id="8421503at2"/>
<keyword evidence="7 9" id="KW-0239">DNA-directed DNA polymerase</keyword>
<comment type="similarity">
    <text evidence="2 9">Belongs to the beta sliding clamp family.</text>
</comment>
<dbReference type="GO" id="GO:0009360">
    <property type="term" value="C:DNA polymerase III complex"/>
    <property type="evidence" value="ECO:0007669"/>
    <property type="project" value="InterPro"/>
</dbReference>
<dbReference type="PANTHER" id="PTHR30478">
    <property type="entry name" value="DNA POLYMERASE III SUBUNIT BETA"/>
    <property type="match status" value="1"/>
</dbReference>
<organism evidence="13 15">
    <name type="scientific">Ardenticatena maritima</name>
    <dbReference type="NCBI Taxonomy" id="872965"/>
    <lineage>
        <taxon>Bacteria</taxon>
        <taxon>Bacillati</taxon>
        <taxon>Chloroflexota</taxon>
        <taxon>Ardenticatenia</taxon>
        <taxon>Ardenticatenales</taxon>
        <taxon>Ardenticatenaceae</taxon>
        <taxon>Ardenticatena</taxon>
    </lineage>
</organism>
<keyword evidence="6 9" id="KW-0235">DNA replication</keyword>
<dbReference type="EMBL" id="LGKN01000005">
    <property type="protein sequence ID" value="KPL87877.1"/>
    <property type="molecule type" value="Genomic_DNA"/>
</dbReference>
<feature type="domain" description="DNA polymerase III beta sliding clamp C-terminal" evidence="12">
    <location>
        <begin position="248"/>
        <end position="373"/>
    </location>
</feature>
<dbReference type="Gene3D" id="3.10.150.10">
    <property type="entry name" value="DNA Polymerase III, subunit A, domain 2"/>
    <property type="match status" value="1"/>
</dbReference>
<dbReference type="CDD" id="cd00140">
    <property type="entry name" value="beta_clamp"/>
    <property type="match status" value="1"/>
</dbReference>
<reference evidence="14 16" key="2">
    <citation type="submission" date="2015-07" db="EMBL/GenBank/DDBJ databases">
        <title>Whole genome sequence of Ardenticatena maritima DSM 23922.</title>
        <authorList>
            <person name="Hemp J."/>
            <person name="Ward L.M."/>
            <person name="Pace L.A."/>
            <person name="Fischer W.W."/>
        </authorList>
    </citation>
    <scope>NUCLEOTIDE SEQUENCE [LARGE SCALE GENOMIC DNA]</scope>
    <source>
        <strain evidence="14 16">110S</strain>
    </source>
</reference>
<dbReference type="GO" id="GO:0003887">
    <property type="term" value="F:DNA-directed DNA polymerase activity"/>
    <property type="evidence" value="ECO:0007669"/>
    <property type="project" value="UniProtKB-UniRule"/>
</dbReference>
<evidence type="ECO:0000259" key="11">
    <source>
        <dbReference type="Pfam" id="PF02767"/>
    </source>
</evidence>
<evidence type="ECO:0000256" key="3">
    <source>
        <dbReference type="ARBA" id="ARBA00022490"/>
    </source>
</evidence>
<dbReference type="Proteomes" id="UP000037784">
    <property type="component" value="Unassembled WGS sequence"/>
</dbReference>
<keyword evidence="3 9" id="KW-0963">Cytoplasm</keyword>
<sequence length="375" mass="40449">MRVTCSQEQLARGLSIVGRAVATRTTLPVLSNIFIGTDDHRLKLVATNLEIGITAWVPAQVIEEGATTVPARLIEDLVKQSPAETIELEMKNANELGYHCASISATIRGIPAEEFPIIPTSETAEGEVVTLPADLLKEMISQVVFAAATDEMRPVLTGVLVKFEDDTLTMAAADGYRMSVRSAAVGAAVEAPVSVIVPARALNELARILPSDSTVDVILSPNRNQILFHADDMDLVSQLIEGAFPDYRKIIPQTHKTRTVVDTGQLLQAVRRALIFARDAANIVRLRFEPGNGLEGRMVVSAQATEAGGNEEVLPAAVEGDAMEVAFNGRYLVDVLSVMHSAQTVIQTQSSSHPGVFRPANEDTNFTHVIMPMHI</sequence>
<keyword evidence="5 9" id="KW-0548">Nucleotidyltransferase</keyword>
<dbReference type="PIRSF" id="PIRSF000804">
    <property type="entry name" value="DNA_pol_III_b"/>
    <property type="match status" value="1"/>
</dbReference>
<dbReference type="EMBL" id="BBZA01000242">
    <property type="protein sequence ID" value="GAP64309.1"/>
    <property type="molecule type" value="Genomic_DNA"/>
</dbReference>
<dbReference type="Pfam" id="PF00712">
    <property type="entry name" value="DNA_pol3_beta"/>
    <property type="match status" value="1"/>
</dbReference>
<name>A0A0M8KBG2_9CHLR</name>
<dbReference type="GO" id="GO:0006271">
    <property type="term" value="P:DNA strand elongation involved in DNA replication"/>
    <property type="evidence" value="ECO:0007669"/>
    <property type="project" value="TreeGrafter"/>
</dbReference>
<comment type="subunit">
    <text evidence="9">Forms a ring-shaped head-to-tail homodimer around DNA.</text>
</comment>
<evidence type="ECO:0000256" key="7">
    <source>
        <dbReference type="ARBA" id="ARBA00022932"/>
    </source>
</evidence>
<evidence type="ECO:0000259" key="12">
    <source>
        <dbReference type="Pfam" id="PF02768"/>
    </source>
</evidence>
<dbReference type="GO" id="GO:0008408">
    <property type="term" value="F:3'-5' exonuclease activity"/>
    <property type="evidence" value="ECO:0007669"/>
    <property type="project" value="InterPro"/>
</dbReference>